<dbReference type="Pfam" id="PF00581">
    <property type="entry name" value="Rhodanese"/>
    <property type="match status" value="2"/>
</dbReference>
<dbReference type="AlphaFoldDB" id="A0A2G0CCZ6"/>
<dbReference type="CDD" id="cd01448">
    <property type="entry name" value="TST_Repeat_1"/>
    <property type="match status" value="1"/>
</dbReference>
<dbReference type="GO" id="GO:0004792">
    <property type="term" value="F:thiosulfate-cyanide sulfurtransferase activity"/>
    <property type="evidence" value="ECO:0007669"/>
    <property type="project" value="TreeGrafter"/>
</dbReference>
<dbReference type="RefSeq" id="WP_099107125.1">
    <property type="nucleotide sequence ID" value="NZ_JAATJF010000003.1"/>
</dbReference>
<proteinExistence type="predicted"/>
<evidence type="ECO:0000259" key="3">
    <source>
        <dbReference type="PROSITE" id="PS50206"/>
    </source>
</evidence>
<protein>
    <submittedName>
        <fullName evidence="4">Sulfurtransferase</fullName>
    </submittedName>
</protein>
<keyword evidence="2" id="KW-0677">Repeat</keyword>
<evidence type="ECO:0000256" key="2">
    <source>
        <dbReference type="ARBA" id="ARBA00022737"/>
    </source>
</evidence>
<feature type="domain" description="Rhodanese" evidence="3">
    <location>
        <begin position="15"/>
        <end position="135"/>
    </location>
</feature>
<keyword evidence="5" id="KW-1185">Reference proteome</keyword>
<evidence type="ECO:0000256" key="1">
    <source>
        <dbReference type="ARBA" id="ARBA00022679"/>
    </source>
</evidence>
<reference evidence="4 5" key="1">
    <citation type="submission" date="2017-10" db="EMBL/GenBank/DDBJ databases">
        <title>The draft genome sequence of Lewinella marina KCTC 32374.</title>
        <authorList>
            <person name="Wang K."/>
        </authorList>
    </citation>
    <scope>NUCLEOTIDE SEQUENCE [LARGE SCALE GENOMIC DNA]</scope>
    <source>
        <strain evidence="4 5">MKG-38</strain>
    </source>
</reference>
<dbReference type="InterPro" id="IPR045078">
    <property type="entry name" value="TST/MPST-like"/>
</dbReference>
<feature type="domain" description="Rhodanese" evidence="3">
    <location>
        <begin position="168"/>
        <end position="275"/>
    </location>
</feature>
<dbReference type="CDD" id="cd01449">
    <property type="entry name" value="TST_Repeat_2"/>
    <property type="match status" value="1"/>
</dbReference>
<dbReference type="SUPFAM" id="SSF52821">
    <property type="entry name" value="Rhodanese/Cell cycle control phosphatase"/>
    <property type="match status" value="2"/>
</dbReference>
<evidence type="ECO:0000313" key="4">
    <source>
        <dbReference type="EMBL" id="PHK97851.1"/>
    </source>
</evidence>
<sequence length="276" mass="30474">MTTPLISAAELAALLPENPLILDCRFDLADPERGRQDYLENHILGARYLHLNDDLSGPVVAGRTGRHPLPDRHLFARLMGRLGLTPSRPVVVYDDKGGGIAARAWWLLKDLGHDAVAVLDGGYAAWLEMGGRTAHGPEPEDESAEPYPLAPVPRLGTCGRAQTEALRQDESYTLIDSRTPERYRGEVEPIDPVAGHIPGAINLPWPENLDGDGKFKSREALRERFAHLQKEPQQNVFYCGSGVTACHNILAYYYAFGELPALYPGSWSEYLLLLAE</sequence>
<organism evidence="4 5">
    <name type="scientific">Neolewinella marina</name>
    <dbReference type="NCBI Taxonomy" id="438751"/>
    <lineage>
        <taxon>Bacteria</taxon>
        <taxon>Pseudomonadati</taxon>
        <taxon>Bacteroidota</taxon>
        <taxon>Saprospiria</taxon>
        <taxon>Saprospirales</taxon>
        <taxon>Lewinellaceae</taxon>
        <taxon>Neolewinella</taxon>
    </lineage>
</organism>
<dbReference type="Gene3D" id="3.40.250.10">
    <property type="entry name" value="Rhodanese-like domain"/>
    <property type="match status" value="2"/>
</dbReference>
<accession>A0A2G0CCZ6</accession>
<dbReference type="OrthoDB" id="9770030at2"/>
<dbReference type="SMART" id="SM00450">
    <property type="entry name" value="RHOD"/>
    <property type="match status" value="2"/>
</dbReference>
<dbReference type="PANTHER" id="PTHR11364">
    <property type="entry name" value="THIOSULFATE SULFERTANSFERASE"/>
    <property type="match status" value="1"/>
</dbReference>
<evidence type="ECO:0000313" key="5">
    <source>
        <dbReference type="Proteomes" id="UP000226437"/>
    </source>
</evidence>
<dbReference type="InterPro" id="IPR001763">
    <property type="entry name" value="Rhodanese-like_dom"/>
</dbReference>
<dbReference type="PROSITE" id="PS50206">
    <property type="entry name" value="RHODANESE_3"/>
    <property type="match status" value="2"/>
</dbReference>
<gene>
    <name evidence="4" type="ORF">CGL56_13640</name>
</gene>
<dbReference type="EMBL" id="PDLO01000006">
    <property type="protein sequence ID" value="PHK97851.1"/>
    <property type="molecule type" value="Genomic_DNA"/>
</dbReference>
<dbReference type="PANTHER" id="PTHR11364:SF27">
    <property type="entry name" value="SULFURTRANSFERASE"/>
    <property type="match status" value="1"/>
</dbReference>
<dbReference type="InterPro" id="IPR036873">
    <property type="entry name" value="Rhodanese-like_dom_sf"/>
</dbReference>
<dbReference type="Proteomes" id="UP000226437">
    <property type="component" value="Unassembled WGS sequence"/>
</dbReference>
<comment type="caution">
    <text evidence="4">The sequence shown here is derived from an EMBL/GenBank/DDBJ whole genome shotgun (WGS) entry which is preliminary data.</text>
</comment>
<name>A0A2G0CCZ6_9BACT</name>
<keyword evidence="1 4" id="KW-0808">Transferase</keyword>